<reference evidence="1" key="1">
    <citation type="journal article" date="2012" name="PLoS Negl. Trop. Dis.">
        <title>A systematically improved high quality genome and transcriptome of the human blood fluke Schistosoma mansoni.</title>
        <authorList>
            <person name="Protasio A.V."/>
            <person name="Tsai I.J."/>
            <person name="Babbage A."/>
            <person name="Nichol S."/>
            <person name="Hunt M."/>
            <person name="Aslett M.A."/>
            <person name="De Silva N."/>
            <person name="Velarde G.S."/>
            <person name="Anderson T.J."/>
            <person name="Clark R.C."/>
            <person name="Davidson C."/>
            <person name="Dillon G.P."/>
            <person name="Holroyd N.E."/>
            <person name="LoVerde P.T."/>
            <person name="Lloyd C."/>
            <person name="McQuillan J."/>
            <person name="Oliveira G."/>
            <person name="Otto T.D."/>
            <person name="Parker-Manuel S.J."/>
            <person name="Quail M.A."/>
            <person name="Wilson R.A."/>
            <person name="Zerlotini A."/>
            <person name="Dunne D.W."/>
            <person name="Berriman M."/>
        </authorList>
    </citation>
    <scope>NUCLEOTIDE SEQUENCE [LARGE SCALE GENOMIC DNA]</scope>
    <source>
        <strain evidence="1">Puerto Rican</strain>
    </source>
</reference>
<sequence length="31" mass="3790">MDNILCRIYILLLLSYYNVFESKQPILIIRM</sequence>
<dbReference type="InParanoid" id="G4VAG4"/>
<dbReference type="WBParaSite" id="Smp_200090.1">
    <property type="protein sequence ID" value="Smp_200090.1"/>
    <property type="gene ID" value="Smp_200090"/>
</dbReference>
<reference evidence="2" key="2">
    <citation type="submission" date="2018-12" db="UniProtKB">
        <authorList>
            <consortium name="WormBaseParasite"/>
        </authorList>
    </citation>
    <scope>IDENTIFICATION</scope>
    <source>
        <strain evidence="2">Puerto Rican</strain>
    </source>
</reference>
<protein>
    <submittedName>
        <fullName evidence="2">Smp_200090</fullName>
    </submittedName>
</protein>
<organism evidence="1 2">
    <name type="scientific">Schistosoma mansoni</name>
    <name type="common">Blood fluke</name>
    <dbReference type="NCBI Taxonomy" id="6183"/>
    <lineage>
        <taxon>Eukaryota</taxon>
        <taxon>Metazoa</taxon>
        <taxon>Spiralia</taxon>
        <taxon>Lophotrochozoa</taxon>
        <taxon>Platyhelminthes</taxon>
        <taxon>Trematoda</taxon>
        <taxon>Digenea</taxon>
        <taxon>Strigeidida</taxon>
        <taxon>Schistosomatoidea</taxon>
        <taxon>Schistosomatidae</taxon>
        <taxon>Schistosoma</taxon>
    </lineage>
</organism>
<name>G4VAG4_SCHMA</name>
<dbReference type="Proteomes" id="UP000008854">
    <property type="component" value="Unassembled WGS sequence"/>
</dbReference>
<dbReference type="HOGENOM" id="CLU_3126853_0_0_1"/>
<accession>G4VAG4</accession>
<dbReference type="AlphaFoldDB" id="G4VAG4"/>
<keyword evidence="1" id="KW-1185">Reference proteome</keyword>
<evidence type="ECO:0000313" key="1">
    <source>
        <dbReference type="Proteomes" id="UP000008854"/>
    </source>
</evidence>
<proteinExistence type="predicted"/>
<evidence type="ECO:0000313" key="2">
    <source>
        <dbReference type="WBParaSite" id="Smp_200090.1"/>
    </source>
</evidence>